<protein>
    <recommendedName>
        <fullName evidence="4">Transposase</fullName>
    </recommendedName>
</protein>
<evidence type="ECO:0000313" key="2">
    <source>
        <dbReference type="EMBL" id="GAA2623223.1"/>
    </source>
</evidence>
<evidence type="ECO:0000313" key="3">
    <source>
        <dbReference type="Proteomes" id="UP001500151"/>
    </source>
</evidence>
<dbReference type="EMBL" id="BAAASJ010000009">
    <property type="protein sequence ID" value="GAA2623223.1"/>
    <property type="molecule type" value="Genomic_DNA"/>
</dbReference>
<sequence length="101" mass="11466">MLNGQPRTGRGELRDKPQRARTPKNQPGTRWALGQIGVWVLLSRMTNGWAAKRSSAAPYGSADGRTRWHHQRQAGGDVLRRIRRSVRAVTTWPAGHRWRSC</sequence>
<organism evidence="2 3">
    <name type="scientific">Streptomyces vastus</name>
    <dbReference type="NCBI Taxonomy" id="285451"/>
    <lineage>
        <taxon>Bacteria</taxon>
        <taxon>Bacillati</taxon>
        <taxon>Actinomycetota</taxon>
        <taxon>Actinomycetes</taxon>
        <taxon>Kitasatosporales</taxon>
        <taxon>Streptomycetaceae</taxon>
        <taxon>Streptomyces</taxon>
    </lineage>
</organism>
<proteinExistence type="predicted"/>
<feature type="region of interest" description="Disordered" evidence="1">
    <location>
        <begin position="1"/>
        <end position="29"/>
    </location>
</feature>
<evidence type="ECO:0008006" key="4">
    <source>
        <dbReference type="Google" id="ProtNLM"/>
    </source>
</evidence>
<name>A0ABP6CSG9_9ACTN</name>
<reference evidence="3" key="1">
    <citation type="journal article" date="2019" name="Int. J. Syst. Evol. Microbiol.">
        <title>The Global Catalogue of Microorganisms (GCM) 10K type strain sequencing project: providing services to taxonomists for standard genome sequencing and annotation.</title>
        <authorList>
            <consortium name="The Broad Institute Genomics Platform"/>
            <consortium name="The Broad Institute Genome Sequencing Center for Infectious Disease"/>
            <person name="Wu L."/>
            <person name="Ma J."/>
        </authorList>
    </citation>
    <scope>NUCLEOTIDE SEQUENCE [LARGE SCALE GENOMIC DNA]</scope>
    <source>
        <strain evidence="3">JCM 4524</strain>
    </source>
</reference>
<keyword evidence="3" id="KW-1185">Reference proteome</keyword>
<feature type="compositionally biased region" description="Basic and acidic residues" evidence="1">
    <location>
        <begin position="9"/>
        <end position="18"/>
    </location>
</feature>
<comment type="caution">
    <text evidence="2">The sequence shown here is derived from an EMBL/GenBank/DDBJ whole genome shotgun (WGS) entry which is preliminary data.</text>
</comment>
<gene>
    <name evidence="2" type="ORF">GCM10010307_08410</name>
</gene>
<dbReference type="Proteomes" id="UP001500151">
    <property type="component" value="Unassembled WGS sequence"/>
</dbReference>
<evidence type="ECO:0000256" key="1">
    <source>
        <dbReference type="SAM" id="MobiDB-lite"/>
    </source>
</evidence>
<feature type="region of interest" description="Disordered" evidence="1">
    <location>
        <begin position="55"/>
        <end position="76"/>
    </location>
</feature>
<accession>A0ABP6CSG9</accession>